<organism evidence="1 2">
    <name type="scientific">Clytia hemisphaerica</name>
    <dbReference type="NCBI Taxonomy" id="252671"/>
    <lineage>
        <taxon>Eukaryota</taxon>
        <taxon>Metazoa</taxon>
        <taxon>Cnidaria</taxon>
        <taxon>Hydrozoa</taxon>
        <taxon>Hydroidolina</taxon>
        <taxon>Leptothecata</taxon>
        <taxon>Obeliida</taxon>
        <taxon>Clytiidae</taxon>
        <taxon>Clytia</taxon>
    </lineage>
</organism>
<name>A0A7M5X2U5_9CNID</name>
<sequence length="184" mass="22017">MPGREMDDISISDEHMTWYQDHGTDTHVSPIGNGGPIAWPNSQRGQSFNQDIREKNTKSKKYKYESDNTFQLALQYFNKRWEKPVNRNKKPGRREDQEIYEERINYFNANAVNIIECRKCKDEVNGHRYYVNENRQGDTLCHGCMARKLKKEVGTDSCRLQAELLWLEEKDLDKKYDYQWRFKH</sequence>
<protein>
    <submittedName>
        <fullName evidence="1">Uncharacterized protein</fullName>
    </submittedName>
</protein>
<evidence type="ECO:0000313" key="1">
    <source>
        <dbReference type="EnsemblMetazoa" id="CLYHEMP016688.1"/>
    </source>
</evidence>
<accession>A0A7M5X2U5</accession>
<proteinExistence type="predicted"/>
<dbReference type="AlphaFoldDB" id="A0A7M5X2U5"/>
<evidence type="ECO:0000313" key="2">
    <source>
        <dbReference type="Proteomes" id="UP000594262"/>
    </source>
</evidence>
<dbReference type="EnsemblMetazoa" id="CLYHEMT016688.1">
    <property type="protein sequence ID" value="CLYHEMP016688.1"/>
    <property type="gene ID" value="CLYHEMG016688"/>
</dbReference>
<dbReference type="EnsemblMetazoa" id="CLYHEMT016688.2">
    <property type="protein sequence ID" value="CLYHEMP016688.2"/>
    <property type="gene ID" value="CLYHEMG016688"/>
</dbReference>
<reference evidence="1" key="1">
    <citation type="submission" date="2021-01" db="UniProtKB">
        <authorList>
            <consortium name="EnsemblMetazoa"/>
        </authorList>
    </citation>
    <scope>IDENTIFICATION</scope>
</reference>
<dbReference type="Proteomes" id="UP000594262">
    <property type="component" value="Unplaced"/>
</dbReference>
<keyword evidence="2" id="KW-1185">Reference proteome</keyword>